<dbReference type="AlphaFoldDB" id="A0A8J3MV04"/>
<dbReference type="Gene3D" id="3.40.190.290">
    <property type="match status" value="1"/>
</dbReference>
<dbReference type="InterPro" id="IPR036388">
    <property type="entry name" value="WH-like_DNA-bd_sf"/>
</dbReference>
<name>A0A8J3MV04_9CHLR</name>
<dbReference type="Proteomes" id="UP000612362">
    <property type="component" value="Unassembled WGS sequence"/>
</dbReference>
<dbReference type="PANTHER" id="PTHR30419">
    <property type="entry name" value="HTH-TYPE TRANSCRIPTIONAL REGULATOR YBHD"/>
    <property type="match status" value="1"/>
</dbReference>
<protein>
    <submittedName>
        <fullName evidence="6">LysR family transcriptional regulator</fullName>
    </submittedName>
</protein>
<evidence type="ECO:0000259" key="5">
    <source>
        <dbReference type="PROSITE" id="PS50931"/>
    </source>
</evidence>
<evidence type="ECO:0000313" key="6">
    <source>
        <dbReference type="EMBL" id="GHO47128.1"/>
    </source>
</evidence>
<dbReference type="InterPro" id="IPR000847">
    <property type="entry name" value="LysR_HTH_N"/>
</dbReference>
<proteinExistence type="inferred from homology"/>
<keyword evidence="7" id="KW-1185">Reference proteome</keyword>
<keyword evidence="3" id="KW-0238">DNA-binding</keyword>
<dbReference type="GO" id="GO:0003677">
    <property type="term" value="F:DNA binding"/>
    <property type="evidence" value="ECO:0007669"/>
    <property type="project" value="UniProtKB-KW"/>
</dbReference>
<dbReference type="GO" id="GO:0005829">
    <property type="term" value="C:cytosol"/>
    <property type="evidence" value="ECO:0007669"/>
    <property type="project" value="TreeGrafter"/>
</dbReference>
<dbReference type="SUPFAM" id="SSF46785">
    <property type="entry name" value="Winged helix' DNA-binding domain"/>
    <property type="match status" value="1"/>
</dbReference>
<evidence type="ECO:0000256" key="4">
    <source>
        <dbReference type="ARBA" id="ARBA00023163"/>
    </source>
</evidence>
<dbReference type="FunFam" id="1.10.10.10:FF:000001">
    <property type="entry name" value="LysR family transcriptional regulator"/>
    <property type="match status" value="1"/>
</dbReference>
<dbReference type="PANTHER" id="PTHR30419:SF28">
    <property type="entry name" value="HTH-TYPE TRANSCRIPTIONAL REGULATOR BSDA"/>
    <property type="match status" value="1"/>
</dbReference>
<evidence type="ECO:0000313" key="7">
    <source>
        <dbReference type="Proteomes" id="UP000612362"/>
    </source>
</evidence>
<dbReference type="InterPro" id="IPR005119">
    <property type="entry name" value="LysR_subst-bd"/>
</dbReference>
<dbReference type="Gene3D" id="1.10.10.10">
    <property type="entry name" value="Winged helix-like DNA-binding domain superfamily/Winged helix DNA-binding domain"/>
    <property type="match status" value="1"/>
</dbReference>
<sequence length="304" mass="34599">MNLLQLKYFQTVARMEHMTQAARALSIAQPSLSQTIAHLEDELGVPLFERQGRYIRLNAFGRVLLRHVERLFGELDEARQELADLAGTEYGQIALSVIVPQILPELLGAFQELHPHISFHLFHQRTLQAAQQQLERGEIDLCIISPPLEQENTHWQEGLGWIPLLNEEIYLVVPLGHPLAGRKSIHLSEVAHEPFISLRAGDSLRELTDCFCRQVGFTPRIVFEGDETETIRGLVRAGLGVTFIPRLMVRSTPQLAARALPIAEPRCQRQLGLAWRTTHYLSQAAQQFRAFVIQYFHQLEQESP</sequence>
<evidence type="ECO:0000256" key="2">
    <source>
        <dbReference type="ARBA" id="ARBA00023015"/>
    </source>
</evidence>
<dbReference type="EMBL" id="BNJF01000002">
    <property type="protein sequence ID" value="GHO47128.1"/>
    <property type="molecule type" value="Genomic_DNA"/>
</dbReference>
<dbReference type="InterPro" id="IPR050950">
    <property type="entry name" value="HTH-type_LysR_regulators"/>
</dbReference>
<evidence type="ECO:0000256" key="1">
    <source>
        <dbReference type="ARBA" id="ARBA00009437"/>
    </source>
</evidence>
<keyword evidence="4" id="KW-0804">Transcription</keyword>
<dbReference type="RefSeq" id="WP_220196434.1">
    <property type="nucleotide sequence ID" value="NZ_BNJF01000002.1"/>
</dbReference>
<keyword evidence="2" id="KW-0805">Transcription regulation</keyword>
<dbReference type="PROSITE" id="PS50931">
    <property type="entry name" value="HTH_LYSR"/>
    <property type="match status" value="1"/>
</dbReference>
<accession>A0A8J3MV04</accession>
<dbReference type="Pfam" id="PF03466">
    <property type="entry name" value="LysR_substrate"/>
    <property type="match status" value="1"/>
</dbReference>
<dbReference type="InterPro" id="IPR036390">
    <property type="entry name" value="WH_DNA-bd_sf"/>
</dbReference>
<reference evidence="6" key="1">
    <citation type="submission" date="2020-10" db="EMBL/GenBank/DDBJ databases">
        <title>Taxonomic study of unclassified bacteria belonging to the class Ktedonobacteria.</title>
        <authorList>
            <person name="Yabe S."/>
            <person name="Wang C.M."/>
            <person name="Zheng Y."/>
            <person name="Sakai Y."/>
            <person name="Cavaletti L."/>
            <person name="Monciardini P."/>
            <person name="Donadio S."/>
        </authorList>
    </citation>
    <scope>NUCLEOTIDE SEQUENCE</scope>
    <source>
        <strain evidence="6">SOSP1-1</strain>
    </source>
</reference>
<dbReference type="Pfam" id="PF00126">
    <property type="entry name" value="HTH_1"/>
    <property type="match status" value="1"/>
</dbReference>
<organism evidence="6 7">
    <name type="scientific">Ktedonospora formicarum</name>
    <dbReference type="NCBI Taxonomy" id="2778364"/>
    <lineage>
        <taxon>Bacteria</taxon>
        <taxon>Bacillati</taxon>
        <taxon>Chloroflexota</taxon>
        <taxon>Ktedonobacteria</taxon>
        <taxon>Ktedonobacterales</taxon>
        <taxon>Ktedonobacteraceae</taxon>
        <taxon>Ktedonospora</taxon>
    </lineage>
</organism>
<dbReference type="SUPFAM" id="SSF53850">
    <property type="entry name" value="Periplasmic binding protein-like II"/>
    <property type="match status" value="1"/>
</dbReference>
<dbReference type="GO" id="GO:0003700">
    <property type="term" value="F:DNA-binding transcription factor activity"/>
    <property type="evidence" value="ECO:0007669"/>
    <property type="project" value="InterPro"/>
</dbReference>
<dbReference type="PRINTS" id="PR00039">
    <property type="entry name" value="HTHLYSR"/>
</dbReference>
<evidence type="ECO:0000256" key="3">
    <source>
        <dbReference type="ARBA" id="ARBA00023125"/>
    </source>
</evidence>
<gene>
    <name evidence="6" type="ORF">KSX_52910</name>
</gene>
<feature type="domain" description="HTH lysR-type" evidence="5">
    <location>
        <begin position="1"/>
        <end position="58"/>
    </location>
</feature>
<comment type="caution">
    <text evidence="6">The sequence shown here is derived from an EMBL/GenBank/DDBJ whole genome shotgun (WGS) entry which is preliminary data.</text>
</comment>
<comment type="similarity">
    <text evidence="1">Belongs to the LysR transcriptional regulatory family.</text>
</comment>